<sequence length="2541" mass="266929">MKNLIFICLIAIVLAQQVQHTNRCNDCAQLKSQNDCEQEVTVTGACEWVAAAGTTAAKCQKKTTVDPVASFKPYCELVDKPETNCAKTLGCAYIDSKCTHFAGCQAYVQSTTANCQAISYFCVSDGTACIEAKECKDYTQVQCESTPSISGILKCKWDTNSGACRDFSCSEADSSLNTDTKCSDWLAGCVTKGQGCVNAPRPACATYTGDDAACQSYIGSDGNCELSAGTTNCKAKECANASTSLSSDDDCKAYQTGCITTGKGCVLATVKPLCSTYSGDNTTCVGYIGSDGVCEGDAGGSKCRARKCENGAFNTDELCKQYQTSCRTNGKTCVSTLTACNTYKGTATSCAAYIGTDGYCKGTSTTTEASCLPKVCDEAPDTTTTDDACSKYQLGCVTTGKGCVTKPNLKSCTTYDGDTTSCQSRVGLEGKCTWKSGTKCVARDCTSAAANVNTNTLCANYFTNCVTTGSGCVSQTSCDLTVKQQSCEGTNNCSWQPICTSNKACSEYKKKAICLANQARVQKLDKYDDQGNPVYIYVPTKCGWLNGACKNLDCSDLTGAFYNNDANCTSELPQCISNRVDACITKYDCSKLFGTQSTCLSYPAYCTNTGSATDTTACVSRKCSDNTDATDNATCNTFLPGCISNGKGCVDYTTPCTSMQGTQATCDKLFAYKSTIGDSKDKFETNQCYNSSSATATDYCKVKTCALAENQTDSTCGSFLDGCVYNGNGGCVDPKIASCSSYTGVAAFCDNAIVGNNNAKYCFGTSISGTCKTRACTDNTTATKDDECETFMTGCIAKSEGGCIDKSRACSSQNGTLTTCPTFSGGLVGVKVPCTKYDACQDRLCADKTNPSQASDCTDYKTTCRFLKSGAACIDAGACNSYNTPDTATTEQQKFDYCTSIKSSSGLLCGWSSGTKCADRTCDQFLSSFTGSLTCVTYLQKNVSTLSDNTCKLAGSYCYLPDKADCTYAFPTGVNTDALKLTQCQKYVNTSGVFCSFKTSDATCTLQDTCEKVVSQTSAQVCNDILGYTKGICQKVTNTGCLSTITTCSNYNLDSTLSDANKKIACEALKVVDATTFGDGARVYKGCTWTSGNVCAAMTCASVASAVSQKDCDSKVTGCYYYAGKCNASVASCPTSFPSNLGLDTDTKKAKYCKSIYETSNGYCEIKPDGTGCQTGANADCILTFSSVWTATNFDGVTAASSAFCPTQSTKDKAKYCILDSSDITKCKVGTCEDIPSPANQGDCDLHLLGCVFSAAKCRTPKVGTIAAAGDCADSTKAPFNSDLAGISDASSKTALCQIFSKDGSTIYCTYDQYNGSPPAACVGADTCNSYTTLPSGDAAISAYCLSKINASGKKCAFTNGDNKCRDFDCYDIQSPTSQVDCDINGVGLKCFYFRGTCVNDDATCAVVPSVGATTADKKSYCEKISITETCTYIAGSFCVKVAAKCDAFDVTASTDKAATCGSLKDGSAKQCTYIQGNNCVTLDTCDKYDGSSDVKLGPADGSEDTQCKAVKSSGGYPCMKDTTKKCKAQVCTDNDASATDCSNNASSCLYYQSKCIAKDTCANYTAQGSDNTAKQAWCEGVQNSSGDLCAWDSANSKCKDRACSDKQFYSDFDCQSYLSSCKTNGTICVLKTTNCNVVNGSNDFCNSLTDSTGKDKCKPIATPSSSSSACSNRSCYDNVVATSDSDCESYLSGCVTRGVGCIPNTEPCTSYRGTKQQCEAFKKYTGVDANKNPIYEYCSGDVSNTTTSKCKVRTCGDNTTATSDTECAAYLQGCVTKGTGCIEASSLCTGYKGDQAGCSKFKGNTGTDYCWNTGTALATANCAKKKCSDISGKNNKECSDGMPPFKTTDNPFCVFDGTGCIDYGKSCTTFQGTEETCPTYLTSDGPCKATTVGTIKGACAKRVCTEAPNTLTTDADCKKYHPSCYTTGYGCTGVKSCNNLTNQASCKLREDCTWSNQCTNQITTCATYSNTSYSQCTNSKVNGKFCAWTESTSTCRTQTCEDQPASITTHKQCQEFADTCTTNGAGCITITLCSSYKTQSICLAASTSKDGVGRCGWDTLTNKCRSRVCSDKNGLTDDECNTFLEGCKTNGTGCVTGTSCTEFLNKQFCLKSNRGPCLWVNGSCFDYDRCEDAIKKTHLECQAFSPLCTTNGDTCIPITSCAATTLKASCVVGTDGACGWLPTGKCQKFGQCTDAVAATNDECLSYGSACITDGTTCIARSTCSVYKTQTACNNLGTDGICYWNATTSVCKLKECGDEQKGTNDQCKLISVTGTTCTTDGTKCIPVSTCSTYVEAGCYNGTDGECIFALPIGAAATATKACRQKQCEDITGGTSNANCMGVISGKSCVSNGTSCIPKAACSTYKNITACNGGGFENNKSIVCAFTPTGTDKVNGTCKAFTACADATKDKLACTTNPSCKWTENSTGTSCVNHACDTYASGTDCQPLPSFDGASSTVCVLQSGKCAAANPGTMTDPKICYTKSAYTYSWNTATSKCESCTGAVIVTPNNSNGTNTSTDPGTTTDSAYILSAISFGLLGLFA</sequence>
<comment type="caution">
    <text evidence="4">The sequence shown here is derived from an EMBL/GenBank/DDBJ whole genome shotgun (WGS) entry which is preliminary data.</text>
</comment>
<feature type="domain" description="PSI" evidence="3">
    <location>
        <begin position="863"/>
        <end position="936"/>
    </location>
</feature>
<feature type="domain" description="PSI" evidence="3">
    <location>
        <begin position="1937"/>
        <end position="1978"/>
    </location>
</feature>
<accession>A0A8S1RI59</accession>
<dbReference type="EMBL" id="CAJJDN010000167">
    <property type="protein sequence ID" value="CAD8126495.1"/>
    <property type="molecule type" value="Genomic_DNA"/>
</dbReference>
<dbReference type="SMART" id="SM00423">
    <property type="entry name" value="PSI"/>
    <property type="match status" value="5"/>
</dbReference>
<dbReference type="OrthoDB" id="301968at2759"/>
<evidence type="ECO:0000256" key="2">
    <source>
        <dbReference type="SAM" id="SignalP"/>
    </source>
</evidence>
<keyword evidence="1" id="KW-0325">Glycoprotein</keyword>
<evidence type="ECO:0000313" key="4">
    <source>
        <dbReference type="EMBL" id="CAD8126495.1"/>
    </source>
</evidence>
<feature type="domain" description="PSI" evidence="3">
    <location>
        <begin position="2223"/>
        <end position="2268"/>
    </location>
</feature>
<dbReference type="Pfam" id="PF01508">
    <property type="entry name" value="Paramecium_SA"/>
    <property type="match status" value="10"/>
</dbReference>
<evidence type="ECO:0000259" key="3">
    <source>
        <dbReference type="SMART" id="SM00423"/>
    </source>
</evidence>
<dbReference type="InterPro" id="IPR016201">
    <property type="entry name" value="PSI"/>
</dbReference>
<protein>
    <recommendedName>
        <fullName evidence="3">PSI domain-containing protein</fullName>
    </recommendedName>
</protein>
<feature type="chain" id="PRO_5035727412" description="PSI domain-containing protein" evidence="2">
    <location>
        <begin position="16"/>
        <end position="2541"/>
    </location>
</feature>
<feature type="domain" description="PSI" evidence="3">
    <location>
        <begin position="2033"/>
        <end position="2096"/>
    </location>
</feature>
<gene>
    <name evidence="4" type="ORF">PSON_ATCC_30995.1.T1670132</name>
</gene>
<dbReference type="Proteomes" id="UP000692954">
    <property type="component" value="Unassembled WGS sequence"/>
</dbReference>
<feature type="signal peptide" evidence="2">
    <location>
        <begin position="1"/>
        <end position="15"/>
    </location>
</feature>
<keyword evidence="5" id="KW-1185">Reference proteome</keyword>
<feature type="domain" description="PSI" evidence="3">
    <location>
        <begin position="2161"/>
        <end position="2205"/>
    </location>
</feature>
<evidence type="ECO:0000313" key="5">
    <source>
        <dbReference type="Proteomes" id="UP000692954"/>
    </source>
</evidence>
<dbReference type="InterPro" id="IPR002895">
    <property type="entry name" value="Paramecium_SA"/>
</dbReference>
<evidence type="ECO:0000256" key="1">
    <source>
        <dbReference type="ARBA" id="ARBA00023180"/>
    </source>
</evidence>
<name>A0A8S1RI59_9CILI</name>
<keyword evidence="2" id="KW-0732">Signal</keyword>
<dbReference type="SMART" id="SM00639">
    <property type="entry name" value="PSA"/>
    <property type="match status" value="26"/>
</dbReference>
<proteinExistence type="predicted"/>
<reference evidence="4" key="1">
    <citation type="submission" date="2021-01" db="EMBL/GenBank/DDBJ databases">
        <authorList>
            <consortium name="Genoscope - CEA"/>
            <person name="William W."/>
        </authorList>
    </citation>
    <scope>NUCLEOTIDE SEQUENCE</scope>
</reference>
<organism evidence="4 5">
    <name type="scientific">Paramecium sonneborni</name>
    <dbReference type="NCBI Taxonomy" id="65129"/>
    <lineage>
        <taxon>Eukaryota</taxon>
        <taxon>Sar</taxon>
        <taxon>Alveolata</taxon>
        <taxon>Ciliophora</taxon>
        <taxon>Intramacronucleata</taxon>
        <taxon>Oligohymenophorea</taxon>
        <taxon>Peniculida</taxon>
        <taxon>Parameciidae</taxon>
        <taxon>Paramecium</taxon>
    </lineage>
</organism>